<sequence>MSYELIATIILFGSLLGMGVLIFRKIPVLVELPEVSPRKKKGKAPGFFQRELEKIKKINPFKSFSYEIFLQKILSKIRILSLKTENRTFNWLQKLREKSKKEKENDDYWQKLKKSTKNKLKKR</sequence>
<feature type="transmembrane region" description="Helical" evidence="2">
    <location>
        <begin position="6"/>
        <end position="23"/>
    </location>
</feature>
<evidence type="ECO:0000256" key="2">
    <source>
        <dbReference type="SAM" id="Phobius"/>
    </source>
</evidence>
<protein>
    <submittedName>
        <fullName evidence="3">Uncharacterized protein</fullName>
    </submittedName>
</protein>
<reference evidence="4" key="1">
    <citation type="submission" date="2017-09" db="EMBL/GenBank/DDBJ databases">
        <title>Depth-based differentiation of microbial function through sediment-hosted aquifers and enrichment of novel symbionts in the deep terrestrial subsurface.</title>
        <authorList>
            <person name="Probst A.J."/>
            <person name="Ladd B."/>
            <person name="Jarett J.K."/>
            <person name="Geller-Mcgrath D.E."/>
            <person name="Sieber C.M.K."/>
            <person name="Emerson J.B."/>
            <person name="Anantharaman K."/>
            <person name="Thomas B.C."/>
            <person name="Malmstrom R."/>
            <person name="Stieglmeier M."/>
            <person name="Klingl A."/>
            <person name="Woyke T."/>
            <person name="Ryan C.M."/>
            <person name="Banfield J.F."/>
        </authorList>
    </citation>
    <scope>NUCLEOTIDE SEQUENCE [LARGE SCALE GENOMIC DNA]</scope>
</reference>
<dbReference type="Proteomes" id="UP000231034">
    <property type="component" value="Unassembled WGS sequence"/>
</dbReference>
<dbReference type="AlphaFoldDB" id="A0A2M7Z513"/>
<keyword evidence="2" id="KW-0812">Transmembrane</keyword>
<feature type="compositionally biased region" description="Basic residues" evidence="1">
    <location>
        <begin position="111"/>
        <end position="123"/>
    </location>
</feature>
<evidence type="ECO:0000313" key="4">
    <source>
        <dbReference type="Proteomes" id="UP000231034"/>
    </source>
</evidence>
<accession>A0A2M7Z513</accession>
<evidence type="ECO:0000256" key="1">
    <source>
        <dbReference type="SAM" id="MobiDB-lite"/>
    </source>
</evidence>
<keyword evidence="2" id="KW-1133">Transmembrane helix</keyword>
<dbReference type="EMBL" id="PFVR01000056">
    <property type="protein sequence ID" value="PJA84232.1"/>
    <property type="molecule type" value="Genomic_DNA"/>
</dbReference>
<evidence type="ECO:0000313" key="3">
    <source>
        <dbReference type="EMBL" id="PJA84232.1"/>
    </source>
</evidence>
<keyword evidence="2" id="KW-0472">Membrane</keyword>
<comment type="caution">
    <text evidence="3">The sequence shown here is derived from an EMBL/GenBank/DDBJ whole genome shotgun (WGS) entry which is preliminary data.</text>
</comment>
<gene>
    <name evidence="3" type="ORF">CO145_01660</name>
</gene>
<feature type="region of interest" description="Disordered" evidence="1">
    <location>
        <begin position="100"/>
        <end position="123"/>
    </location>
</feature>
<feature type="compositionally biased region" description="Basic and acidic residues" evidence="1">
    <location>
        <begin position="100"/>
        <end position="110"/>
    </location>
</feature>
<proteinExistence type="predicted"/>
<name>A0A2M7Z513_9BACT</name>
<organism evidence="3 4">
    <name type="scientific">Candidatus Nealsonbacteria bacterium CG_4_9_14_3_um_filter_37_13</name>
    <dbReference type="NCBI Taxonomy" id="1974695"/>
    <lineage>
        <taxon>Bacteria</taxon>
        <taxon>Candidatus Nealsoniibacteriota</taxon>
    </lineage>
</organism>